<keyword evidence="4 6" id="KW-0238">DNA-binding</keyword>
<accession>A0ABU0IRA4</accession>
<dbReference type="Gene3D" id="1.10.10.60">
    <property type="entry name" value="Homeodomain-like"/>
    <property type="match status" value="1"/>
</dbReference>
<organism evidence="8 9">
    <name type="scientific">Caulobacter ginsengisoli</name>
    <dbReference type="NCBI Taxonomy" id="400775"/>
    <lineage>
        <taxon>Bacteria</taxon>
        <taxon>Pseudomonadati</taxon>
        <taxon>Pseudomonadota</taxon>
        <taxon>Alphaproteobacteria</taxon>
        <taxon>Caulobacterales</taxon>
        <taxon>Caulobacteraceae</taxon>
        <taxon>Caulobacter</taxon>
    </lineage>
</organism>
<dbReference type="InterPro" id="IPR009057">
    <property type="entry name" value="Homeodomain-like_sf"/>
</dbReference>
<dbReference type="PRINTS" id="PR00455">
    <property type="entry name" value="HTHTETR"/>
</dbReference>
<protein>
    <submittedName>
        <fullName evidence="8">AcrR family transcriptional regulator</fullName>
    </submittedName>
</protein>
<feature type="domain" description="HTH tetR-type" evidence="7">
    <location>
        <begin position="12"/>
        <end position="72"/>
    </location>
</feature>
<keyword evidence="9" id="KW-1185">Reference proteome</keyword>
<evidence type="ECO:0000256" key="1">
    <source>
        <dbReference type="ARBA" id="ARBA00002856"/>
    </source>
</evidence>
<keyword evidence="5" id="KW-0804">Transcription</keyword>
<keyword evidence="2" id="KW-0678">Repressor</keyword>
<dbReference type="Pfam" id="PF02909">
    <property type="entry name" value="TetR_C_1"/>
    <property type="match status" value="1"/>
</dbReference>
<dbReference type="EMBL" id="JAUSVS010000002">
    <property type="protein sequence ID" value="MDQ0463529.1"/>
    <property type="molecule type" value="Genomic_DNA"/>
</dbReference>
<reference evidence="8 9" key="1">
    <citation type="submission" date="2023-07" db="EMBL/GenBank/DDBJ databases">
        <title>Genomic Encyclopedia of Type Strains, Phase IV (KMG-IV): sequencing the most valuable type-strain genomes for metagenomic binning, comparative biology and taxonomic classification.</title>
        <authorList>
            <person name="Goeker M."/>
        </authorList>
    </citation>
    <scope>NUCLEOTIDE SEQUENCE [LARGE SCALE GENOMIC DNA]</scope>
    <source>
        <strain evidence="8 9">DSM 18695</strain>
    </source>
</reference>
<dbReference type="SUPFAM" id="SSF48498">
    <property type="entry name" value="Tetracyclin repressor-like, C-terminal domain"/>
    <property type="match status" value="1"/>
</dbReference>
<feature type="DNA-binding region" description="H-T-H motif" evidence="6">
    <location>
        <begin position="35"/>
        <end position="54"/>
    </location>
</feature>
<dbReference type="PROSITE" id="PS50977">
    <property type="entry name" value="HTH_TETR_2"/>
    <property type="match status" value="1"/>
</dbReference>
<sequence length="213" mass="23578">MQAPATKKPRASLTRDGIESAALQLIEQDGLEAFSTRKLAQMLGCEAMSIYHHFPSKAHLLDALVDRVVSDLPAPQPPAPWRERLTRMAQDFRAMAHRHPVFFRYMATHRMNTPAGLRWLDGALAAFREAGLSEEDAVRLFRGFGYYIIGGALDETSGYAKGPSALNPPSNEEVARDYPNVAAAGRWFAPGERDATFELGLNILLDGVTARRR</sequence>
<dbReference type="RefSeq" id="WP_307347521.1">
    <property type="nucleotide sequence ID" value="NZ_JAUSVS010000002.1"/>
</dbReference>
<dbReference type="InterPro" id="IPR004111">
    <property type="entry name" value="Repressor_TetR_C"/>
</dbReference>
<evidence type="ECO:0000256" key="4">
    <source>
        <dbReference type="ARBA" id="ARBA00023125"/>
    </source>
</evidence>
<dbReference type="InterPro" id="IPR050109">
    <property type="entry name" value="HTH-type_TetR-like_transc_reg"/>
</dbReference>
<name>A0ABU0IRA4_9CAUL</name>
<evidence type="ECO:0000256" key="2">
    <source>
        <dbReference type="ARBA" id="ARBA00022491"/>
    </source>
</evidence>
<evidence type="ECO:0000313" key="9">
    <source>
        <dbReference type="Proteomes" id="UP001228905"/>
    </source>
</evidence>
<comment type="caution">
    <text evidence="8">The sequence shown here is derived from an EMBL/GenBank/DDBJ whole genome shotgun (WGS) entry which is preliminary data.</text>
</comment>
<dbReference type="InterPro" id="IPR001647">
    <property type="entry name" value="HTH_TetR"/>
</dbReference>
<gene>
    <name evidence="8" type="ORF">QO010_001300</name>
</gene>
<evidence type="ECO:0000256" key="3">
    <source>
        <dbReference type="ARBA" id="ARBA00023015"/>
    </source>
</evidence>
<evidence type="ECO:0000259" key="7">
    <source>
        <dbReference type="PROSITE" id="PS50977"/>
    </source>
</evidence>
<dbReference type="Gene3D" id="1.10.357.10">
    <property type="entry name" value="Tetracycline Repressor, domain 2"/>
    <property type="match status" value="1"/>
</dbReference>
<dbReference type="SUPFAM" id="SSF46689">
    <property type="entry name" value="Homeodomain-like"/>
    <property type="match status" value="1"/>
</dbReference>
<dbReference type="PANTHER" id="PTHR30055">
    <property type="entry name" value="HTH-TYPE TRANSCRIPTIONAL REGULATOR RUTR"/>
    <property type="match status" value="1"/>
</dbReference>
<dbReference type="InterPro" id="IPR003012">
    <property type="entry name" value="Tet_transcr_reg_TetR"/>
</dbReference>
<dbReference type="Pfam" id="PF00440">
    <property type="entry name" value="TetR_N"/>
    <property type="match status" value="1"/>
</dbReference>
<dbReference type="InterPro" id="IPR036271">
    <property type="entry name" value="Tet_transcr_reg_TetR-rel_C_sf"/>
</dbReference>
<evidence type="ECO:0000256" key="5">
    <source>
        <dbReference type="ARBA" id="ARBA00023163"/>
    </source>
</evidence>
<comment type="function">
    <text evidence="1">TetR is the repressor of the tetracycline resistance element; its N-terminal region forms a helix-turn-helix structure and binds DNA. Binding of tetracycline to TetR reduces the repressor affinity for the tetracycline resistance gene (tetA) promoter operator sites.</text>
</comment>
<dbReference type="PANTHER" id="PTHR30055:SF151">
    <property type="entry name" value="TRANSCRIPTIONAL REGULATORY PROTEIN"/>
    <property type="match status" value="1"/>
</dbReference>
<dbReference type="PRINTS" id="PR00400">
    <property type="entry name" value="TETREPRESSOR"/>
</dbReference>
<evidence type="ECO:0000256" key="6">
    <source>
        <dbReference type="PROSITE-ProRule" id="PRU00335"/>
    </source>
</evidence>
<keyword evidence="3" id="KW-0805">Transcription regulation</keyword>
<proteinExistence type="predicted"/>
<evidence type="ECO:0000313" key="8">
    <source>
        <dbReference type="EMBL" id="MDQ0463529.1"/>
    </source>
</evidence>
<dbReference type="Proteomes" id="UP001228905">
    <property type="component" value="Unassembled WGS sequence"/>
</dbReference>